<evidence type="ECO:0000256" key="1">
    <source>
        <dbReference type="ARBA" id="ARBA00004141"/>
    </source>
</evidence>
<feature type="transmembrane region" description="Helical" evidence="5">
    <location>
        <begin position="41"/>
        <end position="59"/>
    </location>
</feature>
<reference evidence="6 7" key="1">
    <citation type="journal article" date="2013" name="BMC Genomics">
        <title>Genomes of "Spiribacter", a streamlined, successful halophilic bacterium.</title>
        <authorList>
            <person name="Lopez-Perez M."/>
            <person name="Ghai R."/>
            <person name="Leon M.J."/>
            <person name="Rodriguez-Olmos A."/>
            <person name="Copa-Patino J.L."/>
            <person name="Soliveri J."/>
            <person name="Sanchez-Porro C."/>
            <person name="Ventosa A."/>
            <person name="Rodriguez-Valera F."/>
        </authorList>
    </citation>
    <scope>NUCLEOTIDE SEQUENCE [LARGE SCALE GENOMIC DNA]</scope>
    <source>
        <strain evidence="6 7">UAH-SP71</strain>
    </source>
</reference>
<dbReference type="eggNOG" id="COG1346">
    <property type="taxonomic scope" value="Bacteria"/>
</dbReference>
<gene>
    <name evidence="6" type="ORF">SPICUR_00390</name>
</gene>
<evidence type="ECO:0000256" key="3">
    <source>
        <dbReference type="ARBA" id="ARBA00022989"/>
    </source>
</evidence>
<feature type="transmembrane region" description="Helical" evidence="5">
    <location>
        <begin position="211"/>
        <end position="237"/>
    </location>
</feature>
<evidence type="ECO:0000256" key="2">
    <source>
        <dbReference type="ARBA" id="ARBA00022692"/>
    </source>
</evidence>
<dbReference type="RefSeq" id="WP_023364891.1">
    <property type="nucleotide sequence ID" value="NC_022664.1"/>
</dbReference>
<comment type="subcellular location">
    <subcellularLocation>
        <location evidence="1">Membrane</location>
        <topology evidence="1">Multi-pass membrane protein</topology>
    </subcellularLocation>
</comment>
<dbReference type="InterPro" id="IPR007300">
    <property type="entry name" value="CidB/LrgB"/>
</dbReference>
<organism evidence="6 7">
    <name type="scientific">Spiribacter curvatus</name>
    <dbReference type="NCBI Taxonomy" id="1335757"/>
    <lineage>
        <taxon>Bacteria</taxon>
        <taxon>Pseudomonadati</taxon>
        <taxon>Pseudomonadota</taxon>
        <taxon>Gammaproteobacteria</taxon>
        <taxon>Chromatiales</taxon>
        <taxon>Ectothiorhodospiraceae</taxon>
        <taxon>Spiribacter</taxon>
    </lineage>
</organism>
<dbReference type="PANTHER" id="PTHR30249:SF0">
    <property type="entry name" value="PLASTIDAL GLYCOLATE_GLYCERATE TRANSLOCATOR 1, CHLOROPLASTIC"/>
    <property type="match status" value="1"/>
</dbReference>
<dbReference type="EMBL" id="CP005990">
    <property type="protein sequence ID" value="AGY91107.1"/>
    <property type="molecule type" value="Genomic_DNA"/>
</dbReference>
<dbReference type="KEGG" id="spiu:SPICUR_00390"/>
<dbReference type="Pfam" id="PF04172">
    <property type="entry name" value="LrgB"/>
    <property type="match status" value="1"/>
</dbReference>
<evidence type="ECO:0000313" key="7">
    <source>
        <dbReference type="Proteomes" id="UP000017640"/>
    </source>
</evidence>
<sequence>MEGLFQVWAYLEEQPLLWLTVTVATYATAQWLFVTGRRFPLLNPVLIAVTATVLLLLATDTDYDTYFEGAQFVHFLLGPATVLLAIPLYEQLQRLKEQWFPIMLALGVGSVTAIGSAVAIGYALGLEATTLLSLMPKSATTPIAIGVAEELGGEPSLTAVFVIMTGLTVAVVGIPLLRLMGERDPAVKGFSMGVAGHGIAAARAFQHSQPAGAYAGLGMALNATLTALLAPLVAWLLGL</sequence>
<feature type="transmembrane region" description="Helical" evidence="5">
    <location>
        <begin position="157"/>
        <end position="177"/>
    </location>
</feature>
<evidence type="ECO:0000256" key="4">
    <source>
        <dbReference type="ARBA" id="ARBA00023136"/>
    </source>
</evidence>
<feature type="transmembrane region" description="Helical" evidence="5">
    <location>
        <begin position="101"/>
        <end position="125"/>
    </location>
</feature>
<keyword evidence="7" id="KW-1185">Reference proteome</keyword>
<feature type="transmembrane region" description="Helical" evidence="5">
    <location>
        <begin position="16"/>
        <end position="34"/>
    </location>
</feature>
<dbReference type="STRING" id="1335757.SPICUR_00390"/>
<accession>U5T4Q2</accession>
<protein>
    <recommendedName>
        <fullName evidence="8">LrgB</fullName>
    </recommendedName>
</protein>
<keyword evidence="3 5" id="KW-1133">Transmembrane helix</keyword>
<keyword evidence="4 5" id="KW-0472">Membrane</keyword>
<evidence type="ECO:0008006" key="8">
    <source>
        <dbReference type="Google" id="ProtNLM"/>
    </source>
</evidence>
<name>U5T4Q2_9GAMM</name>
<dbReference type="PATRIC" id="fig|1335757.3.peg.78"/>
<proteinExistence type="predicted"/>
<evidence type="ECO:0000256" key="5">
    <source>
        <dbReference type="SAM" id="Phobius"/>
    </source>
</evidence>
<dbReference type="OrthoDB" id="9811701at2"/>
<dbReference type="GO" id="GO:0016020">
    <property type="term" value="C:membrane"/>
    <property type="evidence" value="ECO:0007669"/>
    <property type="project" value="UniProtKB-SubCell"/>
</dbReference>
<evidence type="ECO:0000313" key="6">
    <source>
        <dbReference type="EMBL" id="AGY91107.1"/>
    </source>
</evidence>
<dbReference type="HOGENOM" id="CLU_082099_0_1_6"/>
<feature type="transmembrane region" description="Helical" evidence="5">
    <location>
        <begin position="71"/>
        <end position="89"/>
    </location>
</feature>
<feature type="transmembrane region" description="Helical" evidence="5">
    <location>
        <begin position="189"/>
        <end position="205"/>
    </location>
</feature>
<dbReference type="Proteomes" id="UP000017640">
    <property type="component" value="Chromosome"/>
</dbReference>
<dbReference type="PANTHER" id="PTHR30249">
    <property type="entry name" value="PUTATIVE SEROTONIN TRANSPORTER"/>
    <property type="match status" value="1"/>
</dbReference>
<keyword evidence="2 5" id="KW-0812">Transmembrane</keyword>
<dbReference type="AlphaFoldDB" id="U5T4Q2"/>